<dbReference type="AlphaFoldDB" id="A0A9P7EAH0"/>
<evidence type="ECO:0000313" key="1">
    <source>
        <dbReference type="EMBL" id="KAG1815667.1"/>
    </source>
</evidence>
<evidence type="ECO:0000313" key="2">
    <source>
        <dbReference type="Proteomes" id="UP000807769"/>
    </source>
</evidence>
<comment type="caution">
    <text evidence="1">The sequence shown here is derived from an EMBL/GenBank/DDBJ whole genome shotgun (WGS) entry which is preliminary data.</text>
</comment>
<dbReference type="Proteomes" id="UP000807769">
    <property type="component" value="Unassembled WGS sequence"/>
</dbReference>
<dbReference type="GeneID" id="64625046"/>
<dbReference type="RefSeq" id="XP_041192598.1">
    <property type="nucleotide sequence ID" value="XM_041331029.1"/>
</dbReference>
<dbReference type="EMBL" id="JABBWG010000018">
    <property type="protein sequence ID" value="KAG1815667.1"/>
    <property type="molecule type" value="Genomic_DNA"/>
</dbReference>
<organism evidence="1 2">
    <name type="scientific">Suillus subaureus</name>
    <dbReference type="NCBI Taxonomy" id="48587"/>
    <lineage>
        <taxon>Eukaryota</taxon>
        <taxon>Fungi</taxon>
        <taxon>Dikarya</taxon>
        <taxon>Basidiomycota</taxon>
        <taxon>Agaricomycotina</taxon>
        <taxon>Agaricomycetes</taxon>
        <taxon>Agaricomycetidae</taxon>
        <taxon>Boletales</taxon>
        <taxon>Suillineae</taxon>
        <taxon>Suillaceae</taxon>
        <taxon>Suillus</taxon>
    </lineage>
</organism>
<dbReference type="OrthoDB" id="3249498at2759"/>
<keyword evidence="2" id="KW-1185">Reference proteome</keyword>
<protein>
    <submittedName>
        <fullName evidence="1">Uncharacterized protein</fullName>
    </submittedName>
</protein>
<name>A0A9P7EAH0_9AGAM</name>
<reference evidence="1" key="1">
    <citation type="journal article" date="2020" name="New Phytol.">
        <title>Comparative genomics reveals dynamic genome evolution in host specialist ectomycorrhizal fungi.</title>
        <authorList>
            <person name="Lofgren L.A."/>
            <person name="Nguyen N.H."/>
            <person name="Vilgalys R."/>
            <person name="Ruytinx J."/>
            <person name="Liao H.L."/>
            <person name="Branco S."/>
            <person name="Kuo A."/>
            <person name="LaButti K."/>
            <person name="Lipzen A."/>
            <person name="Andreopoulos W."/>
            <person name="Pangilinan J."/>
            <person name="Riley R."/>
            <person name="Hundley H."/>
            <person name="Na H."/>
            <person name="Barry K."/>
            <person name="Grigoriev I.V."/>
            <person name="Stajich J.E."/>
            <person name="Kennedy P.G."/>
        </authorList>
    </citation>
    <scope>NUCLEOTIDE SEQUENCE</scope>
    <source>
        <strain evidence="1">MN1</strain>
    </source>
</reference>
<accession>A0A9P7EAH0</accession>
<sequence length="161" mass="18057">MSWNFKHLLENVLQVYTDASRDRITFWFPSLNIGFQAELPGSAPVGVIFYFKALAVTSALLDAIKHVQLEGHIAIFCDNLNTVSMFNSLAALPPYNGLLMVSVDAIIESHIDFRVFFVPRVDNVVADHLSRWRNLEVIQASPGLLIFPFEPPQNMLGAVKK</sequence>
<proteinExistence type="predicted"/>
<gene>
    <name evidence="1" type="ORF">BJ212DRAFT_1272706</name>
</gene>